<dbReference type="InterPro" id="IPR006652">
    <property type="entry name" value="Kelch_1"/>
</dbReference>
<dbReference type="InterPro" id="IPR011043">
    <property type="entry name" value="Gal_Oxase/kelch_b-propeller"/>
</dbReference>
<dbReference type="SUPFAM" id="SSF50965">
    <property type="entry name" value="Galactose oxidase, central domain"/>
    <property type="match status" value="1"/>
</dbReference>
<protein>
    <submittedName>
        <fullName evidence="5">Kelch repeat-containing protein</fullName>
    </submittedName>
</protein>
<sequence length="1201" mass="119883">MRRRPLLLAPFLLALGCADPASAPESSSTPASASAIRVSFPDHAPLVLDRGPGFVRAASGFLAASANRPAGIDLTLPDRGDAPLHFRAPSGVEIDVRELDTSGPAVVESHAVAYARAGGTAFWTAAPDGFEEWIHLEAGVARRNTPVLAWDVSGAPIAQDGPSIVVLDAKGIPALRVTAPFAFARDGREVPARMVARDQRIELFLETDGEEVLVDPGWVAGTALGTARRDHATTKLATGDIVVTGGTGSTPTASVEQWSVATATWTAKAAMSVARTGHTATLLQNGLVLVVGGTNAGNYPLITESLDAKSNVWTTSPSLATGRAYHTTTVLADGRILVVGGTNAAVLNSVELLDAAAAGPFTIKPPMSATRQRHAATLLQDGRVLVTGGRNTATLQTYEIYNPATDTWTTPKNMITAREQHTAVQLADGKVLVVGGRTNGALQATTEAYDPATDTWTALGNLATARYAHTATLMPNGSILAVAGFSSTFTATTEYTGAGSPFGTWAAGPALTIARNLHTTTLLDDGRLLVVGGFNAASLSSVEILSPGVNGVACAAGVECQSGFCVDGVCCNTACNAGVCDACSVASGSATDGVCSTFSNKPCDDGDACTLADTCQVGVCVGADPVPCQPLDSCHDAGACDPKTGLCSSPIKPDGTSCVDGNACTQTDVCQSGKCVGTNPVPCEPVDPCHDVGTCDVDTGLCSNPNKPDGAACSDGNLCTQIDACQSGVCIGESPIVCKALDQCHDPGTCDPTSGICSTPNKLDGSSCNDQNACTQTDVCMAGTCSGTNPVVCTAIDSCHEVGKCDPVSGLCSDPTKPDGAPCVDANLCVTGDACKAGVCAPGATPVVCPAPDACHGPGACEPATGSCEGPPLPAGTKCAAPVCEGSVAYPESQCDGAGTCAPPKGIDCAPYACLGGACINECAVDQECATGALCIEGLGQCSNDADGDGKPNVEDNCPKVPNLDQTNSDLDPLGDSCDPDDDDDGIPDFDPAGNPLDLCPTIPNGSQNGDGDGDGAGDGCDCKTNSTTLSDGVPCDDGNLCTVTGTCQNGACVDAQPKNCPALGPCQVGLCDPSTGNCLGAPVADNTPCKDGDSQGVCLAGSCFIESGSGAGGSSGNGSGGNGSGGGSGGSGSGAGGASGSGNGGGTGNGGGGAQNGSPGGDPHVRGDGFSCAASGDGASNPWLVALGLVWWVRRRRMSR</sequence>
<dbReference type="PROSITE" id="PS51257">
    <property type="entry name" value="PROKAR_LIPOPROTEIN"/>
    <property type="match status" value="1"/>
</dbReference>
<organism evidence="5 6">
    <name type="scientific">Polyangium mundeleinium</name>
    <dbReference type="NCBI Taxonomy" id="2995306"/>
    <lineage>
        <taxon>Bacteria</taxon>
        <taxon>Pseudomonadati</taxon>
        <taxon>Myxococcota</taxon>
        <taxon>Polyangia</taxon>
        <taxon>Polyangiales</taxon>
        <taxon>Polyangiaceae</taxon>
        <taxon>Polyangium</taxon>
    </lineage>
</organism>
<dbReference type="SUPFAM" id="SSF103647">
    <property type="entry name" value="TSP type-3 repeat"/>
    <property type="match status" value="1"/>
</dbReference>
<feature type="signal peptide" evidence="4">
    <location>
        <begin position="1"/>
        <end position="23"/>
    </location>
</feature>
<reference evidence="5 6" key="1">
    <citation type="submission" date="2022-11" db="EMBL/GenBank/DDBJ databases">
        <title>Minimal conservation of predation-associated metabolite biosynthetic gene clusters underscores biosynthetic potential of Myxococcota including descriptions for ten novel species: Archangium lansinium sp. nov., Myxococcus landrumus sp. nov., Nannocystis bai.</title>
        <authorList>
            <person name="Ahearne A."/>
            <person name="Stevens C."/>
            <person name="Dowd S."/>
        </authorList>
    </citation>
    <scope>NUCLEOTIDE SEQUENCE [LARGE SCALE GENOMIC DNA]</scope>
    <source>
        <strain evidence="5 6">RJM3</strain>
    </source>
</reference>
<feature type="compositionally biased region" description="Acidic residues" evidence="3">
    <location>
        <begin position="978"/>
        <end position="988"/>
    </location>
</feature>
<dbReference type="InterPro" id="IPR037293">
    <property type="entry name" value="Gal_Oxidase_central_sf"/>
</dbReference>
<dbReference type="PANTHER" id="PTHR45632">
    <property type="entry name" value="LD33804P"/>
    <property type="match status" value="1"/>
</dbReference>
<keyword evidence="1" id="KW-0880">Kelch repeat</keyword>
<evidence type="ECO:0000256" key="3">
    <source>
        <dbReference type="SAM" id="MobiDB-lite"/>
    </source>
</evidence>
<gene>
    <name evidence="5" type="ORF">POL67_09555</name>
</gene>
<dbReference type="Gene3D" id="4.10.1080.10">
    <property type="entry name" value="TSP type-3 repeat"/>
    <property type="match status" value="1"/>
</dbReference>
<proteinExistence type="predicted"/>
<dbReference type="RefSeq" id="WP_271916912.1">
    <property type="nucleotide sequence ID" value="NZ_JAQNDO010000001.1"/>
</dbReference>
<accession>A0ABT5EIF8</accession>
<feature type="region of interest" description="Disordered" evidence="3">
    <location>
        <begin position="953"/>
        <end position="994"/>
    </location>
</feature>
<keyword evidence="6" id="KW-1185">Reference proteome</keyword>
<dbReference type="InterPro" id="IPR028974">
    <property type="entry name" value="TSP_type-3_rpt"/>
</dbReference>
<name>A0ABT5EIF8_9BACT</name>
<feature type="compositionally biased region" description="Gly residues" evidence="3">
    <location>
        <begin position="1115"/>
        <end position="1161"/>
    </location>
</feature>
<dbReference type="Proteomes" id="UP001221411">
    <property type="component" value="Unassembled WGS sequence"/>
</dbReference>
<evidence type="ECO:0000256" key="2">
    <source>
        <dbReference type="ARBA" id="ARBA00022737"/>
    </source>
</evidence>
<evidence type="ECO:0000313" key="5">
    <source>
        <dbReference type="EMBL" id="MDC0741590.1"/>
    </source>
</evidence>
<dbReference type="PANTHER" id="PTHR45632:SF3">
    <property type="entry name" value="KELCH-LIKE PROTEIN 32"/>
    <property type="match status" value="1"/>
</dbReference>
<feature type="chain" id="PRO_5047019742" evidence="4">
    <location>
        <begin position="24"/>
        <end position="1201"/>
    </location>
</feature>
<feature type="region of interest" description="Disordered" evidence="3">
    <location>
        <begin position="1115"/>
        <end position="1174"/>
    </location>
</feature>
<dbReference type="SMART" id="SM00612">
    <property type="entry name" value="Kelch"/>
    <property type="match status" value="5"/>
</dbReference>
<evidence type="ECO:0000313" key="6">
    <source>
        <dbReference type="Proteomes" id="UP001221411"/>
    </source>
</evidence>
<keyword evidence="2" id="KW-0677">Repeat</keyword>
<dbReference type="EMBL" id="JAQNDO010000001">
    <property type="protein sequence ID" value="MDC0741590.1"/>
    <property type="molecule type" value="Genomic_DNA"/>
</dbReference>
<comment type="caution">
    <text evidence="5">The sequence shown here is derived from an EMBL/GenBank/DDBJ whole genome shotgun (WGS) entry which is preliminary data.</text>
</comment>
<dbReference type="Gene3D" id="2.130.10.80">
    <property type="entry name" value="Galactose oxidase/kelch, beta-propeller"/>
    <property type="match status" value="4"/>
</dbReference>
<evidence type="ECO:0000256" key="4">
    <source>
        <dbReference type="SAM" id="SignalP"/>
    </source>
</evidence>
<dbReference type="Pfam" id="PF01344">
    <property type="entry name" value="Kelch_1"/>
    <property type="match status" value="1"/>
</dbReference>
<keyword evidence="4" id="KW-0732">Signal</keyword>
<evidence type="ECO:0000256" key="1">
    <source>
        <dbReference type="ARBA" id="ARBA00022441"/>
    </source>
</evidence>